<dbReference type="InterPro" id="IPR011009">
    <property type="entry name" value="Kinase-like_dom_sf"/>
</dbReference>
<organism evidence="4 5">
    <name type="scientific">Tritrichomonas musculus</name>
    <dbReference type="NCBI Taxonomy" id="1915356"/>
    <lineage>
        <taxon>Eukaryota</taxon>
        <taxon>Metamonada</taxon>
        <taxon>Parabasalia</taxon>
        <taxon>Tritrichomonadida</taxon>
        <taxon>Tritrichomonadidae</taxon>
        <taxon>Tritrichomonas</taxon>
    </lineage>
</organism>
<evidence type="ECO:0000313" key="5">
    <source>
        <dbReference type="Proteomes" id="UP001470230"/>
    </source>
</evidence>
<evidence type="ECO:0000259" key="3">
    <source>
        <dbReference type="PROSITE" id="PS50011"/>
    </source>
</evidence>
<keyword evidence="2" id="KW-0175">Coiled coil</keyword>
<evidence type="ECO:0000256" key="1">
    <source>
        <dbReference type="ARBA" id="ARBA00023170"/>
    </source>
</evidence>
<dbReference type="PRINTS" id="PR00109">
    <property type="entry name" value="TYRKINASE"/>
</dbReference>
<dbReference type="PANTHER" id="PTHR44329">
    <property type="entry name" value="SERINE/THREONINE-PROTEIN KINASE TNNI3K-RELATED"/>
    <property type="match status" value="1"/>
</dbReference>
<dbReference type="PROSITE" id="PS50011">
    <property type="entry name" value="PROTEIN_KINASE_DOM"/>
    <property type="match status" value="1"/>
</dbReference>
<dbReference type="PANTHER" id="PTHR44329:SF214">
    <property type="entry name" value="PROTEIN KINASE DOMAIN-CONTAINING PROTEIN"/>
    <property type="match status" value="1"/>
</dbReference>
<dbReference type="SUPFAM" id="SSF56112">
    <property type="entry name" value="Protein kinase-like (PK-like)"/>
    <property type="match status" value="1"/>
</dbReference>
<evidence type="ECO:0000256" key="2">
    <source>
        <dbReference type="SAM" id="Coils"/>
    </source>
</evidence>
<dbReference type="PROSITE" id="PS00108">
    <property type="entry name" value="PROTEIN_KINASE_ST"/>
    <property type="match status" value="1"/>
</dbReference>
<gene>
    <name evidence="4" type="ORF">M9Y10_036045</name>
</gene>
<dbReference type="Proteomes" id="UP001470230">
    <property type="component" value="Unassembled WGS sequence"/>
</dbReference>
<dbReference type="SMART" id="SM00220">
    <property type="entry name" value="S_TKc"/>
    <property type="match status" value="1"/>
</dbReference>
<dbReference type="InterPro" id="IPR008271">
    <property type="entry name" value="Ser/Thr_kinase_AS"/>
</dbReference>
<comment type="caution">
    <text evidence="4">The sequence shown here is derived from an EMBL/GenBank/DDBJ whole genome shotgun (WGS) entry which is preliminary data.</text>
</comment>
<protein>
    <recommendedName>
        <fullName evidence="3">Protein kinase domain-containing protein</fullName>
    </recommendedName>
</protein>
<feature type="coiled-coil region" evidence="2">
    <location>
        <begin position="353"/>
        <end position="387"/>
    </location>
</feature>
<reference evidence="4 5" key="1">
    <citation type="submission" date="2024-04" db="EMBL/GenBank/DDBJ databases">
        <title>Tritrichomonas musculus Genome.</title>
        <authorList>
            <person name="Alves-Ferreira E."/>
            <person name="Grigg M."/>
            <person name="Lorenzi H."/>
            <person name="Galac M."/>
        </authorList>
    </citation>
    <scope>NUCLEOTIDE SEQUENCE [LARGE SCALE GENOMIC DNA]</scope>
    <source>
        <strain evidence="4 5">EAF2021</strain>
    </source>
</reference>
<proteinExistence type="predicted"/>
<feature type="domain" description="Protein kinase" evidence="3">
    <location>
        <begin position="16"/>
        <end position="299"/>
    </location>
</feature>
<dbReference type="EMBL" id="JAPFFF010000057">
    <property type="protein sequence ID" value="KAK8838094.1"/>
    <property type="molecule type" value="Genomic_DNA"/>
</dbReference>
<dbReference type="InterPro" id="IPR000719">
    <property type="entry name" value="Prot_kinase_dom"/>
</dbReference>
<dbReference type="InterPro" id="IPR001245">
    <property type="entry name" value="Ser-Thr/Tyr_kinase_cat_dom"/>
</dbReference>
<keyword evidence="5" id="KW-1185">Reference proteome</keyword>
<name>A0ABR2GVX4_9EUKA</name>
<keyword evidence="1" id="KW-0675">Receptor</keyword>
<accession>A0ABR2GVX4</accession>
<dbReference type="Gene3D" id="1.10.510.10">
    <property type="entry name" value="Transferase(Phosphotransferase) domain 1"/>
    <property type="match status" value="1"/>
</dbReference>
<dbReference type="InterPro" id="IPR051681">
    <property type="entry name" value="Ser/Thr_Kinases-Pseudokinases"/>
</dbReference>
<sequence length="723" mass="83439">MSIEEKGQYMLDINDYEIVKLISKGGFGIIYLVRNKNKNTDNDEDTDNELAAKVNLIDITPNESIMNQQMVYRELTILMRAHHPTIIQFRGFSPIDFNKDENMVIFMDYMTNGSLDSLLDKSRNSLCTSNYNNTTRQIILAGIARGMMYLHSHNIIHRDLKPGNILLDKDFHPHITDFGLSKYLDPMNTRSQSKLDCGTTVYMAPEVIQDDSYNNKADVYAFGIIMYEVLTELQPYPKYIQGLATDYQIKSDVINGKRPSFDQTSIRSSFRSLIEQCWSQNPSERPSFADLFDKLSNYKEGQNKGEKIDENDESNNYCLEDVDPDTFREYIEVITKDYEKSDTTVNRSDSSDMAEILNQLKKQQAAIDSLQKEVVSLREKNHEFETVLSNNRLKIDASYSRCFGHSYEAKLNLKENNGIFSYLKTQETDKFDRLFIPSQSSNDIYNIIDPNTKDVYCSGSEGNFFVEFQLKEEVTIVSIKIKSSIFCFPKSFDILINNEVCASTKHAEELNGIEKEMTFKIPSKRGKFIKIKQTGPNWDKSEPSEKNFFSLKNVELYSTDSKFNGKGVFETFINESESHDAHDCGVFIDAERLAFDSFIDVNSKERSINTHNQKNSFFQIHLKKGAVIINGFRLRKTSTRSVKTFMVVASDDVNKPLDEWNVLYDVNESSLSQNIILNIHETKMSPPVRFVRFVQTGLNWSGDRFLQFFHFEIFGYYIDNINF</sequence>
<dbReference type="Pfam" id="PF00069">
    <property type="entry name" value="Pkinase"/>
    <property type="match status" value="1"/>
</dbReference>
<evidence type="ECO:0000313" key="4">
    <source>
        <dbReference type="EMBL" id="KAK8838094.1"/>
    </source>
</evidence>
<dbReference type="SUPFAM" id="SSF49785">
    <property type="entry name" value="Galactose-binding domain-like"/>
    <property type="match status" value="1"/>
</dbReference>
<dbReference type="InterPro" id="IPR008979">
    <property type="entry name" value="Galactose-bd-like_sf"/>
</dbReference>